<comment type="caution">
    <text evidence="2">The sequence shown here is derived from an EMBL/GenBank/DDBJ whole genome shotgun (WGS) entry which is preliminary data.</text>
</comment>
<dbReference type="Proteomes" id="UP000580861">
    <property type="component" value="Unassembled WGS sequence"/>
</dbReference>
<keyword evidence="1" id="KW-1133">Transmembrane helix</keyword>
<dbReference type="EMBL" id="JACHMX010000001">
    <property type="protein sequence ID" value="MBB5849962.1"/>
    <property type="molecule type" value="Genomic_DNA"/>
</dbReference>
<keyword evidence="1" id="KW-0472">Membrane</keyword>
<organism evidence="2 3">
    <name type="scientific">Amycolatopsis umgeniensis</name>
    <dbReference type="NCBI Taxonomy" id="336628"/>
    <lineage>
        <taxon>Bacteria</taxon>
        <taxon>Bacillati</taxon>
        <taxon>Actinomycetota</taxon>
        <taxon>Actinomycetes</taxon>
        <taxon>Pseudonocardiales</taxon>
        <taxon>Pseudonocardiaceae</taxon>
        <taxon>Amycolatopsis</taxon>
    </lineage>
</organism>
<feature type="transmembrane region" description="Helical" evidence="1">
    <location>
        <begin position="62"/>
        <end position="95"/>
    </location>
</feature>
<evidence type="ECO:0000256" key="1">
    <source>
        <dbReference type="SAM" id="Phobius"/>
    </source>
</evidence>
<accession>A0A841AUF8</accession>
<proteinExistence type="predicted"/>
<sequence>MTLQPDNAKAPDSDPPQRVKVVIAHIENPPRRIATSAEMIRAARPLLRSPGRHRKVQARDSWLCLAMAVLAGWAPTLRMCLLLTIGGGIIVGLVRISTPQIGASAGTCVGLLTLFGAWVVKARQGKQRREPSL</sequence>
<feature type="transmembrane region" description="Helical" evidence="1">
    <location>
        <begin position="101"/>
        <end position="120"/>
    </location>
</feature>
<keyword evidence="3" id="KW-1185">Reference proteome</keyword>
<keyword evidence="1" id="KW-0812">Transmembrane</keyword>
<evidence type="ECO:0000313" key="3">
    <source>
        <dbReference type="Proteomes" id="UP000580861"/>
    </source>
</evidence>
<name>A0A841AUF8_9PSEU</name>
<evidence type="ECO:0000313" key="2">
    <source>
        <dbReference type="EMBL" id="MBB5849962.1"/>
    </source>
</evidence>
<reference evidence="2 3" key="1">
    <citation type="submission" date="2020-08" db="EMBL/GenBank/DDBJ databases">
        <title>Sequencing the genomes of 1000 actinobacteria strains.</title>
        <authorList>
            <person name="Klenk H.-P."/>
        </authorList>
    </citation>
    <scope>NUCLEOTIDE SEQUENCE [LARGE SCALE GENOMIC DNA]</scope>
    <source>
        <strain evidence="2 3">DSM 45272</strain>
    </source>
</reference>
<dbReference type="AlphaFoldDB" id="A0A841AUF8"/>
<protein>
    <submittedName>
        <fullName evidence="2">Uncharacterized protein</fullName>
    </submittedName>
</protein>
<gene>
    <name evidence="2" type="ORF">HDA45_000049</name>
</gene>